<dbReference type="SUPFAM" id="SSF53098">
    <property type="entry name" value="Ribonuclease H-like"/>
    <property type="match status" value="1"/>
</dbReference>
<evidence type="ECO:0000259" key="2">
    <source>
        <dbReference type="PROSITE" id="PS50994"/>
    </source>
</evidence>
<name>A0A2T3W586_9DEIO</name>
<protein>
    <recommendedName>
        <fullName evidence="2">Integrase catalytic domain-containing protein</fullName>
    </recommendedName>
</protein>
<evidence type="ECO:0000313" key="3">
    <source>
        <dbReference type="EMBL" id="PTA66954.1"/>
    </source>
</evidence>
<dbReference type="PANTHER" id="PTHR47515:SF1">
    <property type="entry name" value="BLR2054 PROTEIN"/>
    <property type="match status" value="1"/>
</dbReference>
<sequence length="348" mass="39441">MQSGVLLRLEKEIRRHHRGRSQTASSTREGECPSPADRRRAAPGDRRHEGCASEKAVTPTEKRAVIQELITARVRPGRACLLVGLPKSSWHYRATPRQDSALRQRIRALALLHPRRGSRFIHALLVQEGQHINRKRVRRIWREEALTIKPKTSKKIRTGTSIPMHAESPNHVWTYDFIFDQTLNGTILKILTLTDEFTRQSLAVRVHASFTSADVKDVLNEVIAERGAPGFIRSDNGSEFIARDLGIWLAVQDIGTRFIQPGKPWQNGFAESFHARLREECLNQEVFYSARHAQVVLEGYRAFYNTSRPHSSLKYRTPDEFAQLARRQAEVPLCGQSTAEAAVIPPPG</sequence>
<keyword evidence="4" id="KW-1185">Reference proteome</keyword>
<dbReference type="GO" id="GO:0015074">
    <property type="term" value="P:DNA integration"/>
    <property type="evidence" value="ECO:0007669"/>
    <property type="project" value="InterPro"/>
</dbReference>
<organism evidence="3 4">
    <name type="scientific">Deinococcus arcticus</name>
    <dbReference type="NCBI Taxonomy" id="2136176"/>
    <lineage>
        <taxon>Bacteria</taxon>
        <taxon>Thermotogati</taxon>
        <taxon>Deinococcota</taxon>
        <taxon>Deinococci</taxon>
        <taxon>Deinococcales</taxon>
        <taxon>Deinococcaceae</taxon>
        <taxon>Deinococcus</taxon>
    </lineage>
</organism>
<accession>A0A2T3W586</accession>
<dbReference type="GO" id="GO:0003676">
    <property type="term" value="F:nucleic acid binding"/>
    <property type="evidence" value="ECO:0007669"/>
    <property type="project" value="InterPro"/>
</dbReference>
<dbReference type="InterPro" id="IPR036397">
    <property type="entry name" value="RNaseH_sf"/>
</dbReference>
<evidence type="ECO:0000313" key="4">
    <source>
        <dbReference type="Proteomes" id="UP000240317"/>
    </source>
</evidence>
<feature type="domain" description="Integrase catalytic" evidence="2">
    <location>
        <begin position="165"/>
        <end position="326"/>
    </location>
</feature>
<dbReference type="PANTHER" id="PTHR47515">
    <property type="entry name" value="LOW CALCIUM RESPONSE LOCUS PROTEIN T"/>
    <property type="match status" value="1"/>
</dbReference>
<dbReference type="InterPro" id="IPR048020">
    <property type="entry name" value="Transpos_IS3"/>
</dbReference>
<dbReference type="AlphaFoldDB" id="A0A2T3W586"/>
<dbReference type="EMBL" id="PYSV01000017">
    <property type="protein sequence ID" value="PTA66954.1"/>
    <property type="molecule type" value="Genomic_DNA"/>
</dbReference>
<dbReference type="PROSITE" id="PS50994">
    <property type="entry name" value="INTEGRASE"/>
    <property type="match status" value="1"/>
</dbReference>
<evidence type="ECO:0000256" key="1">
    <source>
        <dbReference type="SAM" id="MobiDB-lite"/>
    </source>
</evidence>
<dbReference type="InterPro" id="IPR001584">
    <property type="entry name" value="Integrase_cat-core"/>
</dbReference>
<feature type="region of interest" description="Disordered" evidence="1">
    <location>
        <begin position="10"/>
        <end position="56"/>
    </location>
</feature>
<dbReference type="InterPro" id="IPR025948">
    <property type="entry name" value="HTH-like_dom"/>
</dbReference>
<reference evidence="3 4" key="1">
    <citation type="submission" date="2018-03" db="EMBL/GenBank/DDBJ databases">
        <title>Draft genome of Deinococcus sp. OD32.</title>
        <authorList>
            <person name="Wang X.-P."/>
            <person name="Du Z.-J."/>
        </authorList>
    </citation>
    <scope>NUCLEOTIDE SEQUENCE [LARGE SCALE GENOMIC DNA]</scope>
    <source>
        <strain evidence="3 4">OD32</strain>
    </source>
</reference>
<comment type="caution">
    <text evidence="3">The sequence shown here is derived from an EMBL/GenBank/DDBJ whole genome shotgun (WGS) entry which is preliminary data.</text>
</comment>
<dbReference type="Proteomes" id="UP000240317">
    <property type="component" value="Unassembled WGS sequence"/>
</dbReference>
<feature type="compositionally biased region" description="Basic and acidic residues" evidence="1">
    <location>
        <begin position="28"/>
        <end position="52"/>
    </location>
</feature>
<dbReference type="Pfam" id="PF13683">
    <property type="entry name" value="rve_3"/>
    <property type="match status" value="1"/>
</dbReference>
<gene>
    <name evidence="3" type="ORF">C8263_15415</name>
</gene>
<dbReference type="InterPro" id="IPR012337">
    <property type="entry name" value="RNaseH-like_sf"/>
</dbReference>
<dbReference type="Gene3D" id="3.30.420.10">
    <property type="entry name" value="Ribonuclease H-like superfamily/Ribonuclease H"/>
    <property type="match status" value="1"/>
</dbReference>
<dbReference type="NCBIfam" id="NF033516">
    <property type="entry name" value="transpos_IS3"/>
    <property type="match status" value="1"/>
</dbReference>
<dbReference type="Pfam" id="PF13276">
    <property type="entry name" value="HTH_21"/>
    <property type="match status" value="1"/>
</dbReference>
<proteinExistence type="predicted"/>